<organism evidence="2 3">
    <name type="scientific">Larinioides sclopetarius</name>
    <dbReference type="NCBI Taxonomy" id="280406"/>
    <lineage>
        <taxon>Eukaryota</taxon>
        <taxon>Metazoa</taxon>
        <taxon>Ecdysozoa</taxon>
        <taxon>Arthropoda</taxon>
        <taxon>Chelicerata</taxon>
        <taxon>Arachnida</taxon>
        <taxon>Araneae</taxon>
        <taxon>Araneomorphae</taxon>
        <taxon>Entelegynae</taxon>
        <taxon>Araneoidea</taxon>
        <taxon>Araneidae</taxon>
        <taxon>Larinioides</taxon>
    </lineage>
</organism>
<evidence type="ECO:0000256" key="1">
    <source>
        <dbReference type="SAM" id="MobiDB-lite"/>
    </source>
</evidence>
<accession>A0AAV2B3B3</accession>
<dbReference type="AlphaFoldDB" id="A0AAV2B3B3"/>
<sequence>MLGILSVTSSLSPLSLSSPYTLCNVLRSVIIRLLISNIVSFGVSKRRGDGINFKDNDDEEKLQETPP</sequence>
<dbReference type="Proteomes" id="UP001497382">
    <property type="component" value="Unassembled WGS sequence"/>
</dbReference>
<name>A0AAV2B3B3_9ARAC</name>
<feature type="compositionally biased region" description="Basic and acidic residues" evidence="1">
    <location>
        <begin position="46"/>
        <end position="55"/>
    </location>
</feature>
<evidence type="ECO:0000313" key="2">
    <source>
        <dbReference type="EMBL" id="CAL1290756.1"/>
    </source>
</evidence>
<reference evidence="2 3" key="1">
    <citation type="submission" date="2024-04" db="EMBL/GenBank/DDBJ databases">
        <authorList>
            <person name="Rising A."/>
            <person name="Reimegard J."/>
            <person name="Sonavane S."/>
            <person name="Akerstrom W."/>
            <person name="Nylinder S."/>
            <person name="Hedman E."/>
            <person name="Kallberg Y."/>
        </authorList>
    </citation>
    <scope>NUCLEOTIDE SEQUENCE [LARGE SCALE GENOMIC DNA]</scope>
</reference>
<proteinExistence type="predicted"/>
<protein>
    <submittedName>
        <fullName evidence="2">Uncharacterized protein</fullName>
    </submittedName>
</protein>
<gene>
    <name evidence="2" type="ORF">LARSCL_LOCUS16683</name>
</gene>
<feature type="region of interest" description="Disordered" evidence="1">
    <location>
        <begin position="46"/>
        <end position="67"/>
    </location>
</feature>
<feature type="non-terminal residue" evidence="2">
    <location>
        <position position="67"/>
    </location>
</feature>
<keyword evidence="3" id="KW-1185">Reference proteome</keyword>
<dbReference type="EMBL" id="CAXIEN010000269">
    <property type="protein sequence ID" value="CAL1290756.1"/>
    <property type="molecule type" value="Genomic_DNA"/>
</dbReference>
<comment type="caution">
    <text evidence="2">The sequence shown here is derived from an EMBL/GenBank/DDBJ whole genome shotgun (WGS) entry which is preliminary data.</text>
</comment>
<evidence type="ECO:0000313" key="3">
    <source>
        <dbReference type="Proteomes" id="UP001497382"/>
    </source>
</evidence>